<comment type="caution">
    <text evidence="1">The sequence shown here is derived from an EMBL/GenBank/DDBJ whole genome shotgun (WGS) entry which is preliminary data.</text>
</comment>
<dbReference type="EMBL" id="JAHHIF010000019">
    <property type="protein sequence ID" value="MBW4545957.1"/>
    <property type="molecule type" value="Genomic_DNA"/>
</dbReference>
<organism evidence="1 2">
    <name type="scientific">Symplocastrum torsivum CPER-KK1</name>
    <dbReference type="NCBI Taxonomy" id="450513"/>
    <lineage>
        <taxon>Bacteria</taxon>
        <taxon>Bacillati</taxon>
        <taxon>Cyanobacteriota</taxon>
        <taxon>Cyanophyceae</taxon>
        <taxon>Oscillatoriophycideae</taxon>
        <taxon>Oscillatoriales</taxon>
        <taxon>Microcoleaceae</taxon>
        <taxon>Symplocastrum</taxon>
    </lineage>
</organism>
<reference evidence="1" key="2">
    <citation type="journal article" date="2022" name="Microbiol. Resour. Announc.">
        <title>Metagenome Sequencing to Explore Phylogenomics of Terrestrial Cyanobacteria.</title>
        <authorList>
            <person name="Ward R.D."/>
            <person name="Stajich J.E."/>
            <person name="Johansen J.R."/>
            <person name="Huntemann M."/>
            <person name="Clum A."/>
            <person name="Foster B."/>
            <person name="Foster B."/>
            <person name="Roux S."/>
            <person name="Palaniappan K."/>
            <person name="Varghese N."/>
            <person name="Mukherjee S."/>
            <person name="Reddy T.B.K."/>
            <person name="Daum C."/>
            <person name="Copeland A."/>
            <person name="Chen I.A."/>
            <person name="Ivanova N.N."/>
            <person name="Kyrpides N.C."/>
            <person name="Shapiro N."/>
            <person name="Eloe-Fadrosh E.A."/>
            <person name="Pietrasiak N."/>
        </authorList>
    </citation>
    <scope>NUCLEOTIDE SEQUENCE</scope>
    <source>
        <strain evidence="1">CPER-KK1</strain>
    </source>
</reference>
<sequence length="91" mass="10062">MARTKTTSILNSRLAEIAGNAVAQQRRSHSFSRDVLSVVTSSSAWAQNLKFKRRSILKKLNARLSSPLCPQYQCPIPLGELSAGRFVAFVQ</sequence>
<evidence type="ECO:0000313" key="2">
    <source>
        <dbReference type="Proteomes" id="UP000753908"/>
    </source>
</evidence>
<evidence type="ECO:0000313" key="1">
    <source>
        <dbReference type="EMBL" id="MBW4545957.1"/>
    </source>
</evidence>
<dbReference type="Pfam" id="PF05258">
    <property type="entry name" value="DciA"/>
    <property type="match status" value="1"/>
</dbReference>
<dbReference type="InterPro" id="IPR007922">
    <property type="entry name" value="DciA-like"/>
</dbReference>
<proteinExistence type="predicted"/>
<dbReference type="Proteomes" id="UP000753908">
    <property type="component" value="Unassembled WGS sequence"/>
</dbReference>
<accession>A0A951PN03</accession>
<gene>
    <name evidence="1" type="ORF">KME25_16140</name>
</gene>
<reference evidence="1" key="1">
    <citation type="submission" date="2021-05" db="EMBL/GenBank/DDBJ databases">
        <authorList>
            <person name="Pietrasiak N."/>
            <person name="Ward R."/>
            <person name="Stajich J.E."/>
            <person name="Kurbessoian T."/>
        </authorList>
    </citation>
    <scope>NUCLEOTIDE SEQUENCE</scope>
    <source>
        <strain evidence="1">CPER-KK1</strain>
    </source>
</reference>
<dbReference type="AlphaFoldDB" id="A0A951PN03"/>
<protein>
    <submittedName>
        <fullName evidence="1">DUF721 domain-containing protein</fullName>
    </submittedName>
</protein>
<name>A0A951PN03_9CYAN</name>